<accession>A0ACB9SST5</accession>
<organism evidence="1 2">
    <name type="scientific">Holotrichia oblita</name>
    <name type="common">Chafer beetle</name>
    <dbReference type="NCBI Taxonomy" id="644536"/>
    <lineage>
        <taxon>Eukaryota</taxon>
        <taxon>Metazoa</taxon>
        <taxon>Ecdysozoa</taxon>
        <taxon>Arthropoda</taxon>
        <taxon>Hexapoda</taxon>
        <taxon>Insecta</taxon>
        <taxon>Pterygota</taxon>
        <taxon>Neoptera</taxon>
        <taxon>Endopterygota</taxon>
        <taxon>Coleoptera</taxon>
        <taxon>Polyphaga</taxon>
        <taxon>Scarabaeiformia</taxon>
        <taxon>Scarabaeidae</taxon>
        <taxon>Melolonthinae</taxon>
        <taxon>Holotrichia</taxon>
    </lineage>
</organism>
<evidence type="ECO:0000313" key="2">
    <source>
        <dbReference type="Proteomes" id="UP001056778"/>
    </source>
</evidence>
<dbReference type="EMBL" id="CM043022">
    <property type="protein sequence ID" value="KAI4457084.1"/>
    <property type="molecule type" value="Genomic_DNA"/>
</dbReference>
<gene>
    <name evidence="1" type="ORF">MML48_8g00009714</name>
</gene>
<name>A0ACB9SST5_HOLOL</name>
<evidence type="ECO:0000313" key="1">
    <source>
        <dbReference type="EMBL" id="KAI4457084.1"/>
    </source>
</evidence>
<comment type="caution">
    <text evidence="1">The sequence shown here is derived from an EMBL/GenBank/DDBJ whole genome shotgun (WGS) entry which is preliminary data.</text>
</comment>
<protein>
    <submittedName>
        <fullName evidence="1">Spry domain containing socs box protein</fullName>
    </submittedName>
</protein>
<keyword evidence="2" id="KW-1185">Reference proteome</keyword>
<dbReference type="Proteomes" id="UP001056778">
    <property type="component" value="Chromosome 8"/>
</dbReference>
<proteinExistence type="predicted"/>
<reference evidence="1" key="1">
    <citation type="submission" date="2022-04" db="EMBL/GenBank/DDBJ databases">
        <title>Chromosome-scale genome assembly of Holotrichia oblita Faldermann.</title>
        <authorList>
            <person name="Rongchong L."/>
        </authorList>
    </citation>
    <scope>NUCLEOTIDE SEQUENCE</scope>
    <source>
        <strain evidence="1">81SQS9</strain>
    </source>
</reference>
<sequence length="442" mass="50587">MAVYLLHANQNGLTLRDWESFCSYQNSDLKDGKLQCTCGETYDIFRWQWEQQSGNLHVLSQDDREILFHPIYSSGTAAMRGNDILKSNMHYYWEIKILTKLYGTDVMIGVGTSKVTLNERQYKFCSMLGFDDQSWGYSYRGIIQHDKMIRKYGSVFGLGSIIGVHLDMCTGTLEYYLNRKSLGIAFRGLKGRELYPMVCSTAAQSSMRLTCSLSLDSTLQMKCLMVIKKHPRLIRLYHSIPGLSRLIKTEYFWLLPPKLEDLEEKIDLTFEDEAVLPLSTIVGINTTARHRKRMRTNKWSLYEPRADPDHVSYRDFMRKMTNSARSNKNENNCKGCSIHRSVRARSPSPAIVNDKENIENLIGDIEDNFQEAIRNLSSTIDSIREVSDSTASTSMIYEDIDGDGDTAMKSVEEDLNLNLGGIEVEHYDGLRCNLSDCCDNDF</sequence>